<protein>
    <submittedName>
        <fullName evidence="2">Uncharacterized protein</fullName>
    </submittedName>
</protein>
<evidence type="ECO:0000313" key="3">
    <source>
        <dbReference type="Proteomes" id="UP000006591"/>
    </source>
</evidence>
<dbReference type="EnsemblPlants" id="ONIVA04G21610.1">
    <property type="protein sequence ID" value="ONIVA04G21610.1"/>
    <property type="gene ID" value="ONIVA04G21610"/>
</dbReference>
<dbReference type="HOGENOM" id="CLU_2376451_0_0_1"/>
<evidence type="ECO:0000256" key="1">
    <source>
        <dbReference type="SAM" id="MobiDB-lite"/>
    </source>
</evidence>
<dbReference type="AlphaFoldDB" id="A0A0E0H4X3"/>
<feature type="compositionally biased region" description="Basic and acidic residues" evidence="1">
    <location>
        <begin position="32"/>
        <end position="51"/>
    </location>
</feature>
<name>A0A0E0H4X3_ORYNI</name>
<dbReference type="Gramene" id="ONIVA04G21610.1">
    <property type="protein sequence ID" value="ONIVA04G21610.1"/>
    <property type="gene ID" value="ONIVA04G21610"/>
</dbReference>
<dbReference type="Proteomes" id="UP000006591">
    <property type="component" value="Chromosome 4"/>
</dbReference>
<feature type="region of interest" description="Disordered" evidence="1">
    <location>
        <begin position="32"/>
        <end position="62"/>
    </location>
</feature>
<organism evidence="2">
    <name type="scientific">Oryza nivara</name>
    <name type="common">Indian wild rice</name>
    <name type="synonym">Oryza sativa f. spontanea</name>
    <dbReference type="NCBI Taxonomy" id="4536"/>
    <lineage>
        <taxon>Eukaryota</taxon>
        <taxon>Viridiplantae</taxon>
        <taxon>Streptophyta</taxon>
        <taxon>Embryophyta</taxon>
        <taxon>Tracheophyta</taxon>
        <taxon>Spermatophyta</taxon>
        <taxon>Magnoliopsida</taxon>
        <taxon>Liliopsida</taxon>
        <taxon>Poales</taxon>
        <taxon>Poaceae</taxon>
        <taxon>BOP clade</taxon>
        <taxon>Oryzoideae</taxon>
        <taxon>Oryzeae</taxon>
        <taxon>Oryzinae</taxon>
        <taxon>Oryza</taxon>
    </lineage>
</organism>
<keyword evidence="3" id="KW-1185">Reference proteome</keyword>
<reference evidence="2" key="2">
    <citation type="submission" date="2018-04" db="EMBL/GenBank/DDBJ databases">
        <title>OnivRS2 (Oryza nivara Reference Sequence Version 2).</title>
        <authorList>
            <person name="Zhang J."/>
            <person name="Kudrna D."/>
            <person name="Lee S."/>
            <person name="Talag J."/>
            <person name="Rajasekar S."/>
            <person name="Welchert J."/>
            <person name="Hsing Y.-I."/>
            <person name="Wing R.A."/>
        </authorList>
    </citation>
    <scope>NUCLEOTIDE SEQUENCE [LARGE SCALE GENOMIC DNA]</scope>
    <source>
        <strain evidence="2">SL10</strain>
    </source>
</reference>
<evidence type="ECO:0000313" key="2">
    <source>
        <dbReference type="EnsemblPlants" id="ONIVA04G21610.1"/>
    </source>
</evidence>
<reference evidence="2" key="1">
    <citation type="submission" date="2015-04" db="UniProtKB">
        <authorList>
            <consortium name="EnsemblPlants"/>
        </authorList>
    </citation>
    <scope>IDENTIFICATION</scope>
    <source>
        <strain evidence="2">SL10</strain>
    </source>
</reference>
<accession>A0A0E0H4X3</accession>
<proteinExistence type="predicted"/>
<sequence length="95" mass="10428">MEYTAVEDVWPVVVASPYVSVDTLFPYRDLALHRPDTQKEDGEHDGRESGGRRRWRGGGAAAVDAEPRLPGVTVKEILGGMLSVSSACSRWMPMP</sequence>